<feature type="domain" description="dUTPase-like" evidence="6">
    <location>
        <begin position="26"/>
        <end position="137"/>
    </location>
</feature>
<dbReference type="RefSeq" id="YP_009310422.1">
    <property type="nucleotide sequence ID" value="NC_031503.1"/>
</dbReference>
<evidence type="ECO:0000256" key="4">
    <source>
        <dbReference type="ARBA" id="ARBA00022801"/>
    </source>
</evidence>
<evidence type="ECO:0000313" key="7">
    <source>
        <dbReference type="EMBL" id="AOW42082.1"/>
    </source>
</evidence>
<keyword evidence="8" id="KW-1185">Reference proteome</keyword>
<gene>
    <name evidence="7" type="primary">ORF1</name>
</gene>
<evidence type="ECO:0000256" key="3">
    <source>
        <dbReference type="ARBA" id="ARBA00012379"/>
    </source>
</evidence>
<dbReference type="InterPro" id="IPR008181">
    <property type="entry name" value="dUTPase"/>
</dbReference>
<evidence type="ECO:0000256" key="1">
    <source>
        <dbReference type="ARBA" id="ARBA00003495"/>
    </source>
</evidence>
<dbReference type="InterPro" id="IPR036157">
    <property type="entry name" value="dUTPase-like_sf"/>
</dbReference>
<dbReference type="InterPro" id="IPR033704">
    <property type="entry name" value="dUTPase_trimeric"/>
</dbReference>
<comment type="function">
    <text evidence="1">This enzyme is involved in nucleotide metabolism: it produces dUMP, the immediate precursor of thymidine nucleotides and it decreases the intracellular concentration of dUTP so that uracil cannot be incorporated into DNA.</text>
</comment>
<dbReference type="EMBL" id="KX121164">
    <property type="protein sequence ID" value="AOW42082.1"/>
    <property type="molecule type" value="Genomic_DNA"/>
</dbReference>
<evidence type="ECO:0000256" key="2">
    <source>
        <dbReference type="ARBA" id="ARBA00006581"/>
    </source>
</evidence>
<evidence type="ECO:0000313" key="8">
    <source>
        <dbReference type="Proteomes" id="UP000201673"/>
    </source>
</evidence>
<dbReference type="Pfam" id="PF00692">
    <property type="entry name" value="dUTPase"/>
    <property type="match status" value="1"/>
</dbReference>
<sequence length="161" mass="18069">MSTDGRETPTGEVLQFRRLSMFALPPLRSSATAASYDLFSAIDVSVPAQDARVVSTDIAFRFPQGYYGRLSPRTGLARHFFIDVGCGVINPDFTDNVTVTVFNFSRFPFHVSRGDKLACITLERMFVPPLMEVDEIPPLPLVVSREPTEDPLQQRITRWLS</sequence>
<dbReference type="Gene3D" id="2.70.40.10">
    <property type="match status" value="1"/>
</dbReference>
<accession>A0A1D8QMA0</accession>
<dbReference type="KEGG" id="vg:29997521"/>
<dbReference type="GO" id="GO:0000287">
    <property type="term" value="F:magnesium ion binding"/>
    <property type="evidence" value="ECO:0007669"/>
    <property type="project" value="InterPro"/>
</dbReference>
<dbReference type="PANTHER" id="PTHR11241">
    <property type="entry name" value="DEOXYURIDINE 5'-TRIPHOSPHATE NUCLEOTIDOHYDROLASE"/>
    <property type="match status" value="1"/>
</dbReference>
<dbReference type="GO" id="GO:0046081">
    <property type="term" value="P:dUTP catabolic process"/>
    <property type="evidence" value="ECO:0007669"/>
    <property type="project" value="InterPro"/>
</dbReference>
<reference evidence="7 8" key="1">
    <citation type="journal article" date="2016" name="Virus Res.">
        <title>Identification of a novel aviadenovirus, designated pigeon adenovirus 2 in domestic pigeons (Columba livia).</title>
        <authorList>
            <person name="Teske L."/>
            <person name="Rubbenstroth D."/>
            <person name="Meixner M."/>
            <person name="Liere K."/>
            <person name="Bartels H."/>
            <person name="Rautenschlein S."/>
        </authorList>
    </citation>
    <scope>NUCLEOTIDE SEQUENCE [LARGE SCALE GENOMIC DNA]</scope>
    <source>
        <strain evidence="7">YPDS-Y-V1.A19.11-2013</strain>
    </source>
</reference>
<dbReference type="Proteomes" id="UP000201673">
    <property type="component" value="Segment"/>
</dbReference>
<evidence type="ECO:0000259" key="6">
    <source>
        <dbReference type="Pfam" id="PF00692"/>
    </source>
</evidence>
<dbReference type="OrthoDB" id="12539at10239"/>
<dbReference type="EC" id="3.6.1.23" evidence="3"/>
<organism evidence="7 8">
    <name type="scientific">Pigeon adenovirus 2</name>
    <dbReference type="NCBI Taxonomy" id="1907767"/>
    <lineage>
        <taxon>Viruses</taxon>
        <taxon>Varidnaviria</taxon>
        <taxon>Bamfordvirae</taxon>
        <taxon>Preplasmiviricota</taxon>
        <taxon>Polisuviricotina</taxon>
        <taxon>Pharingeaviricetes</taxon>
        <taxon>Rowavirales</taxon>
        <taxon>Adenoviridae</taxon>
        <taxon>Aviadenovirus</taxon>
        <taxon>Aviadenovirus columbidae</taxon>
        <taxon>Pigeon aviadenovirus B</taxon>
    </lineage>
</organism>
<dbReference type="GeneID" id="29997521"/>
<comment type="similarity">
    <text evidence="2">Belongs to the dUTPase family.</text>
</comment>
<dbReference type="GO" id="GO:0006226">
    <property type="term" value="P:dUMP biosynthetic process"/>
    <property type="evidence" value="ECO:0007669"/>
    <property type="project" value="InterPro"/>
</dbReference>
<dbReference type="GO" id="GO:0004170">
    <property type="term" value="F:dUTP diphosphatase activity"/>
    <property type="evidence" value="ECO:0007669"/>
    <property type="project" value="UniProtKB-EC"/>
</dbReference>
<proteinExistence type="inferred from homology"/>
<dbReference type="InterPro" id="IPR029054">
    <property type="entry name" value="dUTPase-like"/>
</dbReference>
<keyword evidence="5" id="KW-0546">Nucleotide metabolism</keyword>
<name>A0A1D8QMA0_9ADEN</name>
<evidence type="ECO:0000256" key="5">
    <source>
        <dbReference type="ARBA" id="ARBA00023080"/>
    </source>
</evidence>
<dbReference type="PANTHER" id="PTHR11241:SF0">
    <property type="entry name" value="DEOXYURIDINE 5'-TRIPHOSPHATE NUCLEOTIDOHYDROLASE"/>
    <property type="match status" value="1"/>
</dbReference>
<keyword evidence="4 7" id="KW-0378">Hydrolase</keyword>
<protein>
    <recommendedName>
        <fullName evidence="3">dUTP diphosphatase</fullName>
        <ecNumber evidence="3">3.6.1.23</ecNumber>
    </recommendedName>
</protein>
<dbReference type="SUPFAM" id="SSF51283">
    <property type="entry name" value="dUTPase-like"/>
    <property type="match status" value="1"/>
</dbReference>
<dbReference type="CDD" id="cd07557">
    <property type="entry name" value="trimeric_dUTPase"/>
    <property type="match status" value="1"/>
</dbReference>